<feature type="chain" id="PRO_5040982001" evidence="2">
    <location>
        <begin position="22"/>
        <end position="289"/>
    </location>
</feature>
<accession>A0A9X1JQJ6</accession>
<reference evidence="4" key="1">
    <citation type="submission" date="2021-04" db="EMBL/GenBank/DDBJ databases">
        <authorList>
            <person name="Pira H."/>
            <person name="Risdian C."/>
            <person name="Wink J."/>
        </authorList>
    </citation>
    <scope>NUCLEOTIDE SEQUENCE</scope>
    <source>
        <strain evidence="4">WHY3</strain>
    </source>
</reference>
<dbReference type="AlphaFoldDB" id="A0A9X1JQJ6"/>
<dbReference type="EMBL" id="JAGSPD010000001">
    <property type="protein sequence ID" value="MBV7267652.1"/>
    <property type="molecule type" value="Genomic_DNA"/>
</dbReference>
<dbReference type="Pfam" id="PF18962">
    <property type="entry name" value="Por_Secre_tail"/>
    <property type="match status" value="1"/>
</dbReference>
<comment type="caution">
    <text evidence="4">The sequence shown here is derived from an EMBL/GenBank/DDBJ whole genome shotgun (WGS) entry which is preliminary data.</text>
</comment>
<dbReference type="NCBIfam" id="TIGR04183">
    <property type="entry name" value="Por_Secre_tail"/>
    <property type="match status" value="1"/>
</dbReference>
<evidence type="ECO:0000313" key="5">
    <source>
        <dbReference type="Proteomes" id="UP001138894"/>
    </source>
</evidence>
<evidence type="ECO:0000256" key="2">
    <source>
        <dbReference type="SAM" id="SignalP"/>
    </source>
</evidence>
<evidence type="ECO:0000256" key="1">
    <source>
        <dbReference type="ARBA" id="ARBA00022729"/>
    </source>
</evidence>
<name>A0A9X1JQJ6_9FLAO</name>
<evidence type="ECO:0000313" key="4">
    <source>
        <dbReference type="EMBL" id="MBV7267652.1"/>
    </source>
</evidence>
<keyword evidence="1 2" id="KW-0732">Signal</keyword>
<gene>
    <name evidence="4" type="ORF">KCG49_00430</name>
</gene>
<sequence>MKRTLLTFLAFFMLYAIPAQIVLNQSDDFEDGTEQNWFEAVASGAPAENIDTGGPSGDDDNYLRDYTTQNPGGAGSRLIVRNLTQWIGNYTSAGVGSILMDVRALNVDVSVRVSLTGPGGNFSSPAVVVTAGSGWGQITIPISETDMISAPAGNDGSAEGTDINATLSGVTEIRILSNPNPSWIGEVTNAEMHLDNITAGAPLSASNFRLQNTEFIISPNPAKNKLTIKLPVLDTDSKLEVFDVLGKRIYRGSINQLESSIDVSNWRSGIYLVRVSNDKTTQTKRFIKQ</sequence>
<keyword evidence="5" id="KW-1185">Reference proteome</keyword>
<evidence type="ECO:0000259" key="3">
    <source>
        <dbReference type="Pfam" id="PF18962"/>
    </source>
</evidence>
<protein>
    <submittedName>
        <fullName evidence="4">T9SS type A sorting domain-containing protein</fullName>
    </submittedName>
</protein>
<dbReference type="RefSeq" id="WP_218544210.1">
    <property type="nucleotide sequence ID" value="NZ_JAGSPD010000001.1"/>
</dbReference>
<dbReference type="Proteomes" id="UP001138894">
    <property type="component" value="Unassembled WGS sequence"/>
</dbReference>
<organism evidence="4 5">
    <name type="scientific">Winogradskyella luteola</name>
    <dbReference type="NCBI Taxonomy" id="2828330"/>
    <lineage>
        <taxon>Bacteria</taxon>
        <taxon>Pseudomonadati</taxon>
        <taxon>Bacteroidota</taxon>
        <taxon>Flavobacteriia</taxon>
        <taxon>Flavobacteriales</taxon>
        <taxon>Flavobacteriaceae</taxon>
        <taxon>Winogradskyella</taxon>
    </lineage>
</organism>
<feature type="domain" description="Secretion system C-terminal sorting" evidence="3">
    <location>
        <begin position="217"/>
        <end position="287"/>
    </location>
</feature>
<dbReference type="InterPro" id="IPR026444">
    <property type="entry name" value="Secre_tail"/>
</dbReference>
<feature type="signal peptide" evidence="2">
    <location>
        <begin position="1"/>
        <end position="21"/>
    </location>
</feature>
<proteinExistence type="predicted"/>